<dbReference type="SMR" id="A2EI53"/>
<evidence type="ECO:0000313" key="2">
    <source>
        <dbReference type="Proteomes" id="UP000001542"/>
    </source>
</evidence>
<dbReference type="KEGG" id="tva:4765587"/>
<dbReference type="EMBL" id="DS113394">
    <property type="protein sequence ID" value="EAY07692.1"/>
    <property type="molecule type" value="Genomic_DNA"/>
</dbReference>
<dbReference type="Gene3D" id="3.30.450.30">
    <property type="entry name" value="Dynein light chain 2a, cytoplasmic"/>
    <property type="match status" value="1"/>
</dbReference>
<dbReference type="VEuPathDB" id="TrichDB:TVAG_273760"/>
<keyword evidence="2" id="KW-1185">Reference proteome</keyword>
<proteinExistence type="predicted"/>
<reference evidence="1" key="1">
    <citation type="submission" date="2006-10" db="EMBL/GenBank/DDBJ databases">
        <authorList>
            <person name="Amadeo P."/>
            <person name="Zhao Q."/>
            <person name="Wortman J."/>
            <person name="Fraser-Liggett C."/>
            <person name="Carlton J."/>
        </authorList>
    </citation>
    <scope>NUCLEOTIDE SEQUENCE</scope>
    <source>
        <strain evidence="1">G3</strain>
    </source>
</reference>
<dbReference type="VEuPathDB" id="TrichDB:TVAGG3_0521410"/>
<evidence type="ECO:0008006" key="3">
    <source>
        <dbReference type="Google" id="ProtNLM"/>
    </source>
</evidence>
<sequence>MEENFQESLRSLERQAFVRYSTVVDKNGYSISSSGEATKATAAYVREVHNCAREIFPTEDSIKIVIEGTKNAVTIGEQNDFLVGIQVIKELY</sequence>
<name>A2EI53_TRIV3</name>
<dbReference type="AlphaFoldDB" id="A2EI53"/>
<evidence type="ECO:0000313" key="1">
    <source>
        <dbReference type="EMBL" id="EAY07692.1"/>
    </source>
</evidence>
<dbReference type="OrthoDB" id="10349915at2759"/>
<gene>
    <name evidence="1" type="ORF">TVAG_273760</name>
</gene>
<organism evidence="1 2">
    <name type="scientific">Trichomonas vaginalis (strain ATCC PRA-98 / G3)</name>
    <dbReference type="NCBI Taxonomy" id="412133"/>
    <lineage>
        <taxon>Eukaryota</taxon>
        <taxon>Metamonada</taxon>
        <taxon>Parabasalia</taxon>
        <taxon>Trichomonadida</taxon>
        <taxon>Trichomonadidae</taxon>
        <taxon>Trichomonas</taxon>
    </lineage>
</organism>
<reference evidence="1" key="2">
    <citation type="journal article" date="2007" name="Science">
        <title>Draft genome sequence of the sexually transmitted pathogen Trichomonas vaginalis.</title>
        <authorList>
            <person name="Carlton J.M."/>
            <person name="Hirt R.P."/>
            <person name="Silva J.C."/>
            <person name="Delcher A.L."/>
            <person name="Schatz M."/>
            <person name="Zhao Q."/>
            <person name="Wortman J.R."/>
            <person name="Bidwell S.L."/>
            <person name="Alsmark U.C.M."/>
            <person name="Besteiro S."/>
            <person name="Sicheritz-Ponten T."/>
            <person name="Noel C.J."/>
            <person name="Dacks J.B."/>
            <person name="Foster P.G."/>
            <person name="Simillion C."/>
            <person name="Van de Peer Y."/>
            <person name="Miranda-Saavedra D."/>
            <person name="Barton G.J."/>
            <person name="Westrop G.D."/>
            <person name="Mueller S."/>
            <person name="Dessi D."/>
            <person name="Fiori P.L."/>
            <person name="Ren Q."/>
            <person name="Paulsen I."/>
            <person name="Zhang H."/>
            <person name="Bastida-Corcuera F.D."/>
            <person name="Simoes-Barbosa A."/>
            <person name="Brown M.T."/>
            <person name="Hayes R.D."/>
            <person name="Mukherjee M."/>
            <person name="Okumura C.Y."/>
            <person name="Schneider R."/>
            <person name="Smith A.J."/>
            <person name="Vanacova S."/>
            <person name="Villalvazo M."/>
            <person name="Haas B.J."/>
            <person name="Pertea M."/>
            <person name="Feldblyum T.V."/>
            <person name="Utterback T.R."/>
            <person name="Shu C.L."/>
            <person name="Osoegawa K."/>
            <person name="de Jong P.J."/>
            <person name="Hrdy I."/>
            <person name="Horvathova L."/>
            <person name="Zubacova Z."/>
            <person name="Dolezal P."/>
            <person name="Malik S.B."/>
            <person name="Logsdon J.M. Jr."/>
            <person name="Henze K."/>
            <person name="Gupta A."/>
            <person name="Wang C.C."/>
            <person name="Dunne R.L."/>
            <person name="Upcroft J.A."/>
            <person name="Upcroft P."/>
            <person name="White O."/>
            <person name="Salzberg S.L."/>
            <person name="Tang P."/>
            <person name="Chiu C.-H."/>
            <person name="Lee Y.-S."/>
            <person name="Embley T.M."/>
            <person name="Coombs G.H."/>
            <person name="Mottram J.C."/>
            <person name="Tachezy J."/>
            <person name="Fraser-Liggett C.M."/>
            <person name="Johnson P.J."/>
        </authorList>
    </citation>
    <scope>NUCLEOTIDE SEQUENCE [LARGE SCALE GENOMIC DNA]</scope>
    <source>
        <strain evidence="1">G3</strain>
    </source>
</reference>
<dbReference type="RefSeq" id="XP_001319915.1">
    <property type="nucleotide sequence ID" value="XM_001319880.1"/>
</dbReference>
<protein>
    <recommendedName>
        <fullName evidence="3">Roadblock/LAMTOR2 domain-containing protein</fullName>
    </recommendedName>
</protein>
<accession>A2EI53</accession>
<dbReference type="Proteomes" id="UP000001542">
    <property type="component" value="Unassembled WGS sequence"/>
</dbReference>
<dbReference type="InParanoid" id="A2EI53"/>